<sequence>MPPRKRTADEAVDTPRRSSRRTSTKSQYFDGSSDELNTKEIEEDDQQPKKKRGRPSKKETPKQEAPKKEDSEEPYQDEEETPEDDDEDSDDSDAPPKVTFIPLPKLLDPGGIEYEDEKLHPNTVLFLKELKANNRRPWLKSHDAEYRRALKDWESFVMRTTETVSEVDETIPELPAKDVIFRIYRDARFSKDPTPYKPHFSAAWSRTGRKGPYACYYIHCEPGSAFIGGGMWAPEWDKLLALRASIDRQPRAWRRVLNDPGFKQMFLPKLKPDSKEKAVLRTFAEANKQGALKKAPSGYPRDHPDIELLRLKTFTVGKKIDDSIFTSEDAQEKIAEVIRPLVRFVSFLNRIMMPDPNDDGDSEDNDEEEEEEDAEEEPDESSPE</sequence>
<dbReference type="Proteomes" id="UP000717696">
    <property type="component" value="Unassembled WGS sequence"/>
</dbReference>
<comment type="caution">
    <text evidence="2">The sequence shown here is derived from an EMBL/GenBank/DDBJ whole genome shotgun (WGS) entry which is preliminary data.</text>
</comment>
<dbReference type="OrthoDB" id="2537769at2759"/>
<feature type="compositionally biased region" description="Acidic residues" evidence="1">
    <location>
        <begin position="71"/>
        <end position="93"/>
    </location>
</feature>
<organism evidence="2 3">
    <name type="scientific">Dactylonectria estremocensis</name>
    <dbReference type="NCBI Taxonomy" id="1079267"/>
    <lineage>
        <taxon>Eukaryota</taxon>
        <taxon>Fungi</taxon>
        <taxon>Dikarya</taxon>
        <taxon>Ascomycota</taxon>
        <taxon>Pezizomycotina</taxon>
        <taxon>Sordariomycetes</taxon>
        <taxon>Hypocreomycetidae</taxon>
        <taxon>Hypocreales</taxon>
        <taxon>Nectriaceae</taxon>
        <taxon>Dactylonectria</taxon>
    </lineage>
</organism>
<evidence type="ECO:0008006" key="4">
    <source>
        <dbReference type="Google" id="ProtNLM"/>
    </source>
</evidence>
<proteinExistence type="predicted"/>
<evidence type="ECO:0000256" key="1">
    <source>
        <dbReference type="SAM" id="MobiDB-lite"/>
    </source>
</evidence>
<protein>
    <recommendedName>
        <fullName evidence="4">DUF2461 domain-containing protein</fullName>
    </recommendedName>
</protein>
<accession>A0A9P9F417</accession>
<gene>
    <name evidence="2" type="ORF">B0J13DRAFT_250964</name>
</gene>
<dbReference type="PANTHER" id="PTHR36452:SF1">
    <property type="entry name" value="DUF2461 DOMAIN-CONTAINING PROTEIN"/>
    <property type="match status" value="1"/>
</dbReference>
<feature type="compositionally biased region" description="Basic and acidic residues" evidence="1">
    <location>
        <begin position="1"/>
        <end position="16"/>
    </location>
</feature>
<feature type="compositionally biased region" description="Acidic residues" evidence="1">
    <location>
        <begin position="356"/>
        <end position="384"/>
    </location>
</feature>
<feature type="region of interest" description="Disordered" evidence="1">
    <location>
        <begin position="352"/>
        <end position="384"/>
    </location>
</feature>
<dbReference type="NCBIfam" id="TIGR02453">
    <property type="entry name" value="TIGR02453 family protein"/>
    <property type="match status" value="1"/>
</dbReference>
<name>A0A9P9F417_9HYPO</name>
<dbReference type="InterPro" id="IPR012808">
    <property type="entry name" value="CHP02453"/>
</dbReference>
<dbReference type="AlphaFoldDB" id="A0A9P9F417"/>
<dbReference type="Pfam" id="PF09365">
    <property type="entry name" value="DUF2461"/>
    <property type="match status" value="1"/>
</dbReference>
<dbReference type="EMBL" id="JAGMUU010000005">
    <property type="protein sequence ID" value="KAH7151898.1"/>
    <property type="molecule type" value="Genomic_DNA"/>
</dbReference>
<feature type="region of interest" description="Disordered" evidence="1">
    <location>
        <begin position="1"/>
        <end position="104"/>
    </location>
</feature>
<evidence type="ECO:0000313" key="2">
    <source>
        <dbReference type="EMBL" id="KAH7151898.1"/>
    </source>
</evidence>
<dbReference type="PANTHER" id="PTHR36452">
    <property type="entry name" value="CHROMOSOME 12, WHOLE GENOME SHOTGUN SEQUENCE"/>
    <property type="match status" value="1"/>
</dbReference>
<reference evidence="2" key="1">
    <citation type="journal article" date="2021" name="Nat. Commun.">
        <title>Genetic determinants of endophytism in the Arabidopsis root mycobiome.</title>
        <authorList>
            <person name="Mesny F."/>
            <person name="Miyauchi S."/>
            <person name="Thiergart T."/>
            <person name="Pickel B."/>
            <person name="Atanasova L."/>
            <person name="Karlsson M."/>
            <person name="Huettel B."/>
            <person name="Barry K.W."/>
            <person name="Haridas S."/>
            <person name="Chen C."/>
            <person name="Bauer D."/>
            <person name="Andreopoulos W."/>
            <person name="Pangilinan J."/>
            <person name="LaButti K."/>
            <person name="Riley R."/>
            <person name="Lipzen A."/>
            <person name="Clum A."/>
            <person name="Drula E."/>
            <person name="Henrissat B."/>
            <person name="Kohler A."/>
            <person name="Grigoriev I.V."/>
            <person name="Martin F.M."/>
            <person name="Hacquard S."/>
        </authorList>
    </citation>
    <scope>NUCLEOTIDE SEQUENCE</scope>
    <source>
        <strain evidence="2">MPI-CAGE-AT-0021</strain>
    </source>
</reference>
<evidence type="ECO:0000313" key="3">
    <source>
        <dbReference type="Proteomes" id="UP000717696"/>
    </source>
</evidence>
<feature type="compositionally biased region" description="Basic and acidic residues" evidence="1">
    <location>
        <begin position="56"/>
        <end position="70"/>
    </location>
</feature>
<keyword evidence="3" id="KW-1185">Reference proteome</keyword>